<evidence type="ECO:0000256" key="12">
    <source>
        <dbReference type="ARBA" id="ARBA00043668"/>
    </source>
</evidence>
<feature type="disulfide bond" evidence="16">
    <location>
        <begin position="137"/>
        <end position="462"/>
    </location>
</feature>
<dbReference type="GO" id="GO:0005886">
    <property type="term" value="C:plasma membrane"/>
    <property type="evidence" value="ECO:0007669"/>
    <property type="project" value="UniProtKB-SubCell"/>
</dbReference>
<evidence type="ECO:0000256" key="8">
    <source>
        <dbReference type="ARBA" id="ARBA00022801"/>
    </source>
</evidence>
<evidence type="ECO:0000256" key="7">
    <source>
        <dbReference type="ARBA" id="ARBA00022729"/>
    </source>
</evidence>
<keyword evidence="8" id="KW-0378">Hydrolase</keyword>
<feature type="disulfide bond" evidence="16">
    <location>
        <begin position="335"/>
        <end position="348"/>
    </location>
</feature>
<reference evidence="18 19" key="1">
    <citation type="journal article" date="2022" name="Nat. Ecol. Evol.">
        <title>A masculinizing supergene underlies an exaggerated male reproductive morph in a spider.</title>
        <authorList>
            <person name="Hendrickx F."/>
            <person name="De Corte Z."/>
            <person name="Sonet G."/>
            <person name="Van Belleghem S.M."/>
            <person name="Kostlbacher S."/>
            <person name="Vangestel C."/>
        </authorList>
    </citation>
    <scope>NUCLEOTIDE SEQUENCE [LARGE SCALE GENOMIC DNA]</scope>
    <source>
        <strain evidence="18">W744_W776</strain>
    </source>
</reference>
<keyword evidence="16" id="KW-1015">Disulfide bond</keyword>
<keyword evidence="19" id="KW-1185">Reference proteome</keyword>
<dbReference type="PIRSF" id="PIRSF000894">
    <property type="entry name" value="Acid_phosphatase"/>
    <property type="match status" value="1"/>
</dbReference>
<organism evidence="18 19">
    <name type="scientific">Oedothorax gibbosus</name>
    <dbReference type="NCBI Taxonomy" id="931172"/>
    <lineage>
        <taxon>Eukaryota</taxon>
        <taxon>Metazoa</taxon>
        <taxon>Ecdysozoa</taxon>
        <taxon>Arthropoda</taxon>
        <taxon>Chelicerata</taxon>
        <taxon>Arachnida</taxon>
        <taxon>Araneae</taxon>
        <taxon>Araneomorphae</taxon>
        <taxon>Entelegynae</taxon>
        <taxon>Araneoidea</taxon>
        <taxon>Linyphiidae</taxon>
        <taxon>Erigoninae</taxon>
        <taxon>Oedothorax</taxon>
    </lineage>
</organism>
<dbReference type="Proteomes" id="UP000827092">
    <property type="component" value="Unassembled WGS sequence"/>
</dbReference>
<dbReference type="InterPro" id="IPR016274">
    <property type="entry name" value="Histidine_acid_Pase_euk"/>
</dbReference>
<keyword evidence="17" id="KW-1133">Transmembrane helix</keyword>
<comment type="catalytic activity">
    <reaction evidence="15">
        <text>(2R)-2,3-bisphosphoglycerate + H2O = (2R)-2-phosphoglycerate + phosphate</text>
        <dbReference type="Rhea" id="RHEA:27381"/>
        <dbReference type="ChEBI" id="CHEBI:15377"/>
        <dbReference type="ChEBI" id="CHEBI:43474"/>
        <dbReference type="ChEBI" id="CHEBI:58248"/>
        <dbReference type="ChEBI" id="CHEBI:58289"/>
        <dbReference type="EC" id="3.1.3.80"/>
    </reaction>
    <physiologicalReaction direction="left-to-right" evidence="15">
        <dbReference type="Rhea" id="RHEA:27382"/>
    </physiologicalReaction>
</comment>
<evidence type="ECO:0000256" key="3">
    <source>
        <dbReference type="ARBA" id="ARBA00012976"/>
    </source>
</evidence>
<dbReference type="GO" id="GO:0052745">
    <property type="term" value="F:inositol phosphate phosphatase activity"/>
    <property type="evidence" value="ECO:0007669"/>
    <property type="project" value="TreeGrafter"/>
</dbReference>
<evidence type="ECO:0000256" key="16">
    <source>
        <dbReference type="PIRSR" id="PIRSR000894-2"/>
    </source>
</evidence>
<dbReference type="EC" id="3.1.3.80" evidence="3"/>
<evidence type="ECO:0000256" key="11">
    <source>
        <dbReference type="ARBA" id="ARBA00031642"/>
    </source>
</evidence>
<keyword evidence="9 17" id="KW-0472">Membrane</keyword>
<dbReference type="PANTHER" id="PTHR20963">
    <property type="entry name" value="MULTIPLE INOSITOL POLYPHOSPHATE PHOSPHATASE-RELATED"/>
    <property type="match status" value="1"/>
</dbReference>
<evidence type="ECO:0000256" key="9">
    <source>
        <dbReference type="ARBA" id="ARBA00023136"/>
    </source>
</evidence>
<name>A0AAV6UEJ6_9ARAC</name>
<dbReference type="SUPFAM" id="SSF53254">
    <property type="entry name" value="Phosphoglycerate mutase-like"/>
    <property type="match status" value="1"/>
</dbReference>
<sequence length="515" mass="59128">MNSISAGDSRARCRSRFHLFVPRQKYIFLSGRIIDEGHGNRQVVLQSLISIEQLFKMNKSTRRGLIGIAVLVCLVALILILNLERIAPQSAEKCVTLDGSQSCFSTNPEPYRYYGTKTSYHVAIENNTDLNLPTENCQPKVFYLLSRHATRYPDKDWIVPINNVLPTLREKIISSYTSGNANFCNEDIEKLKQWGKTMNKKDDNRLSTTGEMEAENLARRYKEKFPSILTTNYSRYEFEYTSRERTRSTAEAFAKGLFGENSKYINFEGKSNDDVLTFHRACKMYKKNCTDPSYDLSEIEKFEKGPVMKKMVNSVSKRVGFTLSYEEVEIMYTACVFGYALNISDIWCSVFSNDELKVMEFEADIDDYYKDAYGNEINYKQACPIAKYIVDLFNSNKNSIDPKVVLQFSHAGGIKKVYPLFGLFRDEIPLTADAFCEQNDRKWRSSLISPFNSNIAFILYQCPDEHKVAIFHNEKAVQVNGCSSKLCSYKEFSETYEVIGNRCNIRKLCCTCCSD</sequence>
<evidence type="ECO:0000256" key="1">
    <source>
        <dbReference type="ARBA" id="ARBA00004236"/>
    </source>
</evidence>
<comment type="similarity">
    <text evidence="2">Belongs to the histidine acid phosphatase family. MINPP1 subfamily.</text>
</comment>
<dbReference type="CDD" id="cd07061">
    <property type="entry name" value="HP_HAP_like"/>
    <property type="match status" value="1"/>
</dbReference>
<evidence type="ECO:0000256" key="10">
    <source>
        <dbReference type="ARBA" id="ARBA00023180"/>
    </source>
</evidence>
<feature type="disulfide bond" evidence="16">
    <location>
        <begin position="482"/>
        <end position="487"/>
    </location>
</feature>
<gene>
    <name evidence="18" type="ORF">JTE90_026895</name>
</gene>
<dbReference type="InterPro" id="IPR000560">
    <property type="entry name" value="His_Pase_clade-2"/>
</dbReference>
<protein>
    <recommendedName>
        <fullName evidence="5">Multiple inositol polyphosphate phosphatase 1</fullName>
        <ecNumber evidence="4">3.1.3.62</ecNumber>
        <ecNumber evidence="3">3.1.3.80</ecNumber>
    </recommendedName>
    <alternativeName>
        <fullName evidence="11">2,3-bisphosphoglycerate 3-phosphatase</fullName>
    </alternativeName>
</protein>
<dbReference type="Pfam" id="PF00328">
    <property type="entry name" value="His_Phos_2"/>
    <property type="match status" value="1"/>
</dbReference>
<dbReference type="GO" id="GO:0034417">
    <property type="term" value="F:bisphosphoglycerate 3-phosphatase activity"/>
    <property type="evidence" value="ECO:0007669"/>
    <property type="project" value="UniProtKB-EC"/>
</dbReference>
<dbReference type="AlphaFoldDB" id="A0AAV6UEJ6"/>
<dbReference type="EMBL" id="JAFNEN010000486">
    <property type="protein sequence ID" value="KAG8181955.1"/>
    <property type="molecule type" value="Genomic_DNA"/>
</dbReference>
<comment type="subcellular location">
    <subcellularLocation>
        <location evidence="1">Cell membrane</location>
    </subcellularLocation>
</comment>
<evidence type="ECO:0000256" key="4">
    <source>
        <dbReference type="ARBA" id="ARBA00013040"/>
    </source>
</evidence>
<keyword evidence="10" id="KW-0325">Glycoprotein</keyword>
<dbReference type="FunFam" id="3.40.50.1240:FF:000014">
    <property type="entry name" value="Multiple inositol polyphosphate phosphatase 1"/>
    <property type="match status" value="1"/>
</dbReference>
<evidence type="ECO:0000256" key="5">
    <source>
        <dbReference type="ARBA" id="ARBA00018097"/>
    </source>
</evidence>
<evidence type="ECO:0000256" key="13">
    <source>
        <dbReference type="ARBA" id="ARBA00043671"/>
    </source>
</evidence>
<dbReference type="GO" id="GO:0003993">
    <property type="term" value="F:acid phosphatase activity"/>
    <property type="evidence" value="ECO:0007669"/>
    <property type="project" value="TreeGrafter"/>
</dbReference>
<evidence type="ECO:0000313" key="19">
    <source>
        <dbReference type="Proteomes" id="UP000827092"/>
    </source>
</evidence>
<feature type="transmembrane region" description="Helical" evidence="17">
    <location>
        <begin position="64"/>
        <end position="83"/>
    </location>
</feature>
<comment type="catalytic activity">
    <reaction evidence="13">
        <text>1D-myo-inositol 1,2,4,5,6-pentakisphosphate + H2O = 1D-myo-inositol 1,2,5,6-tetrakisphosphate + phosphate</text>
        <dbReference type="Rhea" id="RHEA:77115"/>
        <dbReference type="ChEBI" id="CHEBI:15377"/>
        <dbReference type="ChEBI" id="CHEBI:43474"/>
        <dbReference type="ChEBI" id="CHEBI:57798"/>
        <dbReference type="ChEBI" id="CHEBI:195535"/>
        <dbReference type="EC" id="3.1.3.62"/>
    </reaction>
    <physiologicalReaction direction="left-to-right" evidence="13">
        <dbReference type="Rhea" id="RHEA:77116"/>
    </physiologicalReaction>
</comment>
<evidence type="ECO:0000256" key="17">
    <source>
        <dbReference type="SAM" id="Phobius"/>
    </source>
</evidence>
<proteinExistence type="inferred from homology"/>
<comment type="caution">
    <text evidence="18">The sequence shown here is derived from an EMBL/GenBank/DDBJ whole genome shotgun (WGS) entry which is preliminary data.</text>
</comment>
<dbReference type="InterPro" id="IPR029033">
    <property type="entry name" value="His_PPase_superfam"/>
</dbReference>
<accession>A0AAV6UEJ6</accession>
<evidence type="ECO:0000256" key="2">
    <source>
        <dbReference type="ARBA" id="ARBA00008422"/>
    </source>
</evidence>
<dbReference type="PANTHER" id="PTHR20963:SF8">
    <property type="entry name" value="MULTIPLE INOSITOL POLYPHOSPHATE PHOSPHATASE 1"/>
    <property type="match status" value="1"/>
</dbReference>
<keyword evidence="7" id="KW-0732">Signal</keyword>
<evidence type="ECO:0000313" key="18">
    <source>
        <dbReference type="EMBL" id="KAG8181955.1"/>
    </source>
</evidence>
<keyword evidence="6" id="KW-1003">Cell membrane</keyword>
<evidence type="ECO:0000256" key="14">
    <source>
        <dbReference type="ARBA" id="ARBA00043691"/>
    </source>
</evidence>
<dbReference type="EC" id="3.1.3.62" evidence="4"/>
<dbReference type="Gene3D" id="3.40.50.1240">
    <property type="entry name" value="Phosphoglycerate mutase-like"/>
    <property type="match status" value="1"/>
</dbReference>
<comment type="catalytic activity">
    <reaction evidence="14">
        <text>1D-myo-inositol hexakisphosphate + H2O = 1D-myo-inositol 1,2,4,5,6-pentakisphosphate + phosphate</text>
        <dbReference type="Rhea" id="RHEA:16989"/>
        <dbReference type="ChEBI" id="CHEBI:15377"/>
        <dbReference type="ChEBI" id="CHEBI:43474"/>
        <dbReference type="ChEBI" id="CHEBI:57798"/>
        <dbReference type="ChEBI" id="CHEBI:58130"/>
        <dbReference type="EC" id="3.1.3.62"/>
    </reaction>
    <physiologicalReaction direction="left-to-right" evidence="14">
        <dbReference type="Rhea" id="RHEA:16990"/>
    </physiologicalReaction>
</comment>
<keyword evidence="17" id="KW-0812">Transmembrane</keyword>
<evidence type="ECO:0000256" key="6">
    <source>
        <dbReference type="ARBA" id="ARBA00022475"/>
    </source>
</evidence>
<evidence type="ECO:0000256" key="15">
    <source>
        <dbReference type="ARBA" id="ARBA00043832"/>
    </source>
</evidence>
<comment type="catalytic activity">
    <reaction evidence="12">
        <text>1D-myo-inositol 1,2,5,6-tetrakisphosphate + H2O = 1D-myo-inositol 1,2,6-trisphosphate + phosphate</text>
        <dbReference type="Rhea" id="RHEA:77119"/>
        <dbReference type="ChEBI" id="CHEBI:15377"/>
        <dbReference type="ChEBI" id="CHEBI:43474"/>
        <dbReference type="ChEBI" id="CHEBI:195535"/>
        <dbReference type="ChEBI" id="CHEBI:195537"/>
        <dbReference type="EC" id="3.1.3.62"/>
    </reaction>
    <physiologicalReaction direction="left-to-right" evidence="12">
        <dbReference type="Rhea" id="RHEA:77120"/>
    </physiologicalReaction>
</comment>